<dbReference type="EMBL" id="BART01014340">
    <property type="protein sequence ID" value="GAG87557.1"/>
    <property type="molecule type" value="Genomic_DNA"/>
</dbReference>
<accession>X1C2H9</accession>
<proteinExistence type="predicted"/>
<dbReference type="AlphaFoldDB" id="X1C2H9"/>
<sequence length="58" mass="6947">KYKMARQQKPPELTADDMYRANQRLKEKAIEKLRIQGKPISEEEILRQILFGEPEAYR</sequence>
<name>X1C2H9_9ZZZZ</name>
<reference evidence="1" key="1">
    <citation type="journal article" date="2014" name="Front. Microbiol.">
        <title>High frequency of phylogenetically diverse reductive dehalogenase-homologous genes in deep subseafloor sedimentary metagenomes.</title>
        <authorList>
            <person name="Kawai M."/>
            <person name="Futagami T."/>
            <person name="Toyoda A."/>
            <person name="Takaki Y."/>
            <person name="Nishi S."/>
            <person name="Hori S."/>
            <person name="Arai W."/>
            <person name="Tsubouchi T."/>
            <person name="Morono Y."/>
            <person name="Uchiyama I."/>
            <person name="Ito T."/>
            <person name="Fujiyama A."/>
            <person name="Inagaki F."/>
            <person name="Takami H."/>
        </authorList>
    </citation>
    <scope>NUCLEOTIDE SEQUENCE</scope>
    <source>
        <strain evidence="1">Expedition CK06-06</strain>
    </source>
</reference>
<evidence type="ECO:0000313" key="1">
    <source>
        <dbReference type="EMBL" id="GAG87557.1"/>
    </source>
</evidence>
<comment type="caution">
    <text evidence="1">The sequence shown here is derived from an EMBL/GenBank/DDBJ whole genome shotgun (WGS) entry which is preliminary data.</text>
</comment>
<feature type="non-terminal residue" evidence="1">
    <location>
        <position position="1"/>
    </location>
</feature>
<protein>
    <submittedName>
        <fullName evidence="1">Uncharacterized protein</fullName>
    </submittedName>
</protein>
<gene>
    <name evidence="1" type="ORF">S01H4_28679</name>
</gene>
<organism evidence="1">
    <name type="scientific">marine sediment metagenome</name>
    <dbReference type="NCBI Taxonomy" id="412755"/>
    <lineage>
        <taxon>unclassified sequences</taxon>
        <taxon>metagenomes</taxon>
        <taxon>ecological metagenomes</taxon>
    </lineage>
</organism>